<evidence type="ECO:0000256" key="1">
    <source>
        <dbReference type="ARBA" id="ARBA00023125"/>
    </source>
</evidence>
<comment type="caution">
    <text evidence="4">The sequence shown here is derived from an EMBL/GenBank/DDBJ whole genome shotgun (WGS) entry which is preliminary data.</text>
</comment>
<dbReference type="Pfam" id="PF08523">
    <property type="entry name" value="MBF1"/>
    <property type="match status" value="1"/>
</dbReference>
<protein>
    <recommendedName>
        <fullName evidence="3">Multiprotein bridging factor 1 N-terminal domain-containing protein</fullName>
    </recommendedName>
</protein>
<reference evidence="4 5" key="1">
    <citation type="journal article" date="2022" name="Front. Cell. Infect. Microbiol.">
        <title>The Genomes of Two Strains of Taenia crassiceps the Animal Model for the Study of Human Cysticercosis.</title>
        <authorList>
            <person name="Bobes R.J."/>
            <person name="Estrada K."/>
            <person name="Rios-Valencia D.G."/>
            <person name="Calderon-Gallegos A."/>
            <person name="de la Torre P."/>
            <person name="Carrero J.C."/>
            <person name="Sanchez-Flores A."/>
            <person name="Laclette J.P."/>
        </authorList>
    </citation>
    <scope>NUCLEOTIDE SEQUENCE [LARGE SCALE GENOMIC DNA]</scope>
    <source>
        <strain evidence="4">WFUcys</strain>
    </source>
</reference>
<accession>A0ABR4QV24</accession>
<evidence type="ECO:0000256" key="2">
    <source>
        <dbReference type="SAM" id="MobiDB-lite"/>
    </source>
</evidence>
<dbReference type="PANTHER" id="PTHR10245:SF15">
    <property type="entry name" value="ENDOTHELIAL DIFFERENTIATION-RELATED FACTOR 1"/>
    <property type="match status" value="1"/>
</dbReference>
<name>A0ABR4QV24_9CEST</name>
<sequence>MSVRPVNLRDNATISAAARQGIEIQTEKKWAAGSNKQHANPKNINKLDEETEDFHHATIPLDVGRLIMQGRQDANLTQKELATKINEKPQLERALGIKLRGKDKGAPLNKDTESFNRCDDIRDASPDVIYAYPNPPIRPEADEITAKNIRAAGSLGRMAGFVDDLESSRTTAIRRLRSKEAHEISQRMTQSTDGWCDFDGNRTAISAVQRAPRLGASLEAKEIMRSQTQKCDWFAPDIEPVSIRPKSTRPSTAQAGTLSCDWFAHGAANPPKADARCSFRRVRGEGKAYALQNGGCKDLLKTAPPDNPALPLYRCPTKESQCYCRQNKESKSVAECLRTCTLNDVPSRKARKEDTSIRSTIGASNSPGSAEVLQSPNKAIPTTQMARCITQVEKDAPPTPRRQMLSVSDEARQIYQKSRDGQMGHLIGKDAVSTILNYPSKNQTKAVNSEEAIQNQERARGNALRALITHSDLTEPPLKRQIRHPHDQMKCILGESGSVESGQPLPMPPRRLPSAEARCFADRQRGNMQDLLT</sequence>
<feature type="compositionally biased region" description="Polar residues" evidence="2">
    <location>
        <begin position="357"/>
        <end position="374"/>
    </location>
</feature>
<dbReference type="Proteomes" id="UP001651158">
    <property type="component" value="Unassembled WGS sequence"/>
</dbReference>
<evidence type="ECO:0000313" key="4">
    <source>
        <dbReference type="EMBL" id="KAL5112808.1"/>
    </source>
</evidence>
<dbReference type="Gene3D" id="1.10.260.40">
    <property type="entry name" value="lambda repressor-like DNA-binding domains"/>
    <property type="match status" value="1"/>
</dbReference>
<evidence type="ECO:0000259" key="3">
    <source>
        <dbReference type="Pfam" id="PF08523"/>
    </source>
</evidence>
<gene>
    <name evidence="4" type="ORF">TcWFU_008785</name>
</gene>
<feature type="domain" description="Multiprotein bridging factor 1 N-terminal" evidence="3">
    <location>
        <begin position="7"/>
        <end position="59"/>
    </location>
</feature>
<evidence type="ECO:0000313" key="5">
    <source>
        <dbReference type="Proteomes" id="UP001651158"/>
    </source>
</evidence>
<dbReference type="EMBL" id="JAKROA010000001">
    <property type="protein sequence ID" value="KAL5112808.1"/>
    <property type="molecule type" value="Genomic_DNA"/>
</dbReference>
<feature type="region of interest" description="Disordered" evidence="2">
    <location>
        <begin position="351"/>
        <end position="374"/>
    </location>
</feature>
<organism evidence="4 5">
    <name type="scientific">Taenia crassiceps</name>
    <dbReference type="NCBI Taxonomy" id="6207"/>
    <lineage>
        <taxon>Eukaryota</taxon>
        <taxon>Metazoa</taxon>
        <taxon>Spiralia</taxon>
        <taxon>Lophotrochozoa</taxon>
        <taxon>Platyhelminthes</taxon>
        <taxon>Cestoda</taxon>
        <taxon>Eucestoda</taxon>
        <taxon>Cyclophyllidea</taxon>
        <taxon>Taeniidae</taxon>
        <taxon>Taenia</taxon>
    </lineage>
</organism>
<dbReference type="InterPro" id="IPR010982">
    <property type="entry name" value="Lambda_DNA-bd_dom_sf"/>
</dbReference>
<dbReference type="InterPro" id="IPR013729">
    <property type="entry name" value="MBF1_N"/>
</dbReference>
<keyword evidence="1" id="KW-0238">DNA-binding</keyword>
<keyword evidence="5" id="KW-1185">Reference proteome</keyword>
<proteinExistence type="predicted"/>
<dbReference type="PANTHER" id="PTHR10245">
    <property type="entry name" value="ENDOTHELIAL DIFFERENTIATION-RELATED FACTOR 1 MULTIPROTEIN BRIDGING FACTOR 1"/>
    <property type="match status" value="1"/>
</dbReference>